<accession>A0A7W6REY9</accession>
<dbReference type="Gene3D" id="3.40.50.150">
    <property type="entry name" value="Vaccinia Virus protein VP39"/>
    <property type="match status" value="1"/>
</dbReference>
<dbReference type="Proteomes" id="UP000554286">
    <property type="component" value="Unassembled WGS sequence"/>
</dbReference>
<dbReference type="GO" id="GO:0032259">
    <property type="term" value="P:methylation"/>
    <property type="evidence" value="ECO:0007669"/>
    <property type="project" value="UniProtKB-KW"/>
</dbReference>
<feature type="domain" description="Methyltransferase" evidence="1">
    <location>
        <begin position="53"/>
        <end position="155"/>
    </location>
</feature>
<sequence length="412" mass="47151">MQDVTPIVAKQYTQYSYPEPIADMKRAIREGFHERFSPNLLWPMMWPSGKSFKQLKILVAGCGTNQAAYTAAIMPDAHVLGIDLSITSLQHSQFLKEKHGLDNLSLRQMNLLNLCCLEDKYDYIVCTGVLHHLSNPDAGLRALKGVLASDGVMYIMVYGRYNRIGVYMLQRAFRLLRCESQSSEDLMLVKSTLDFVDPDHAVKRYLKVASDVNYDAGLIDTFLHPQDRAYDVPEVLAFSENNALGFIDWTDRLPYTFSAAIPPQHPLARRLKNLSIAEKWTVMELLFQNRGTHAFLLGHPEYVRSMPRVDFRQGDQWRKWYPSVRAGFHLVEKANSAKGTKAKYLREGHTVIIEPDYEPIIESISGRRSCDEVIKRAQSKSPHLSDEQARLFFGQLHEWHHLLFSEVPYGSC</sequence>
<dbReference type="Pfam" id="PF13847">
    <property type="entry name" value="Methyltransf_31"/>
    <property type="match status" value="1"/>
</dbReference>
<dbReference type="GO" id="GO:0008168">
    <property type="term" value="F:methyltransferase activity"/>
    <property type="evidence" value="ECO:0007669"/>
    <property type="project" value="UniProtKB-KW"/>
</dbReference>
<keyword evidence="3" id="KW-1185">Reference proteome</keyword>
<dbReference type="InterPro" id="IPR025714">
    <property type="entry name" value="Methyltranfer_dom"/>
</dbReference>
<name>A0A7W6REY9_9PROT</name>
<dbReference type="CDD" id="cd02440">
    <property type="entry name" value="AdoMet_MTases"/>
    <property type="match status" value="1"/>
</dbReference>
<dbReference type="RefSeq" id="WP_184046106.1">
    <property type="nucleotide sequence ID" value="NZ_JACIGK010000021.1"/>
</dbReference>
<evidence type="ECO:0000313" key="2">
    <source>
        <dbReference type="EMBL" id="MBB4267072.1"/>
    </source>
</evidence>
<protein>
    <submittedName>
        <fullName evidence="2">SAM-dependent methyltransferase</fullName>
    </submittedName>
</protein>
<keyword evidence="2" id="KW-0808">Transferase</keyword>
<dbReference type="SUPFAM" id="SSF53335">
    <property type="entry name" value="S-adenosyl-L-methionine-dependent methyltransferases"/>
    <property type="match status" value="1"/>
</dbReference>
<evidence type="ECO:0000313" key="3">
    <source>
        <dbReference type="Proteomes" id="UP000554286"/>
    </source>
</evidence>
<reference evidence="2 3" key="1">
    <citation type="submission" date="2020-08" db="EMBL/GenBank/DDBJ databases">
        <title>Genome sequencing of Purple Non-Sulfur Bacteria from various extreme environments.</title>
        <authorList>
            <person name="Mayer M."/>
        </authorList>
    </citation>
    <scope>NUCLEOTIDE SEQUENCE [LARGE SCALE GENOMIC DNA]</scope>
    <source>
        <strain evidence="2 3">JA131</strain>
    </source>
</reference>
<proteinExistence type="predicted"/>
<keyword evidence="2" id="KW-0489">Methyltransferase</keyword>
<evidence type="ECO:0000259" key="1">
    <source>
        <dbReference type="Pfam" id="PF13847"/>
    </source>
</evidence>
<dbReference type="AlphaFoldDB" id="A0A7W6REY9"/>
<dbReference type="InterPro" id="IPR029063">
    <property type="entry name" value="SAM-dependent_MTases_sf"/>
</dbReference>
<organism evidence="2 3">
    <name type="scientific">Roseospira visakhapatnamensis</name>
    <dbReference type="NCBI Taxonomy" id="390880"/>
    <lineage>
        <taxon>Bacteria</taxon>
        <taxon>Pseudomonadati</taxon>
        <taxon>Pseudomonadota</taxon>
        <taxon>Alphaproteobacteria</taxon>
        <taxon>Rhodospirillales</taxon>
        <taxon>Rhodospirillaceae</taxon>
        <taxon>Roseospira</taxon>
    </lineage>
</organism>
<dbReference type="EMBL" id="JACIGK010000021">
    <property type="protein sequence ID" value="MBB4267072.1"/>
    <property type="molecule type" value="Genomic_DNA"/>
</dbReference>
<gene>
    <name evidence="2" type="ORF">GGD89_002713</name>
</gene>
<comment type="caution">
    <text evidence="2">The sequence shown here is derived from an EMBL/GenBank/DDBJ whole genome shotgun (WGS) entry which is preliminary data.</text>
</comment>